<feature type="compositionally biased region" description="Pro residues" evidence="8">
    <location>
        <begin position="334"/>
        <end position="350"/>
    </location>
</feature>
<evidence type="ECO:0000256" key="7">
    <source>
        <dbReference type="ARBA" id="ARBA00023306"/>
    </source>
</evidence>
<keyword evidence="7" id="KW-0131">Cell cycle</keyword>
<protein>
    <recommendedName>
        <fullName evidence="11">75k gamma secalin</fullName>
    </recommendedName>
</protein>
<comment type="subcellular location">
    <subcellularLocation>
        <location evidence="1">Nucleus</location>
    </subcellularLocation>
</comment>
<feature type="compositionally biased region" description="Low complexity" evidence="8">
    <location>
        <begin position="188"/>
        <end position="201"/>
    </location>
</feature>
<evidence type="ECO:0000256" key="5">
    <source>
        <dbReference type="ARBA" id="ARBA00022829"/>
    </source>
</evidence>
<dbReference type="OrthoDB" id="5565328at2759"/>
<evidence type="ECO:0000256" key="4">
    <source>
        <dbReference type="ARBA" id="ARBA00022776"/>
    </source>
</evidence>
<evidence type="ECO:0000256" key="3">
    <source>
        <dbReference type="ARBA" id="ARBA00022618"/>
    </source>
</evidence>
<organism evidence="9 10">
    <name type="scientific">Hirsutella minnesotensis 3608</name>
    <dbReference type="NCBI Taxonomy" id="1043627"/>
    <lineage>
        <taxon>Eukaryota</taxon>
        <taxon>Fungi</taxon>
        <taxon>Dikarya</taxon>
        <taxon>Ascomycota</taxon>
        <taxon>Pezizomycotina</taxon>
        <taxon>Sordariomycetes</taxon>
        <taxon>Hypocreomycetidae</taxon>
        <taxon>Hypocreales</taxon>
        <taxon>Ophiocordycipitaceae</taxon>
        <taxon>Hirsutella</taxon>
    </lineage>
</organism>
<sequence>MTYRGTLPSPGQMPFAGQQQEHVYGGPAGGYHQQHHVQQQQQQQQPQVQQQPHHHQPHHHQPHHHQPQQQHGHVPDSTQPAPHDLFGNGIGAGIDHGFYGRSPVQQQQQQQQQFVHRNEFHVSRPLLDRQHQQQQSPQHQQMGQFGMGLDRFSGFDAAARFTPPHHQQQLQQPQQHRQHQQHRSYSPMMQPQMMQFQQQNQAATSPYNMPQAAVQRPPPMRPIQVHQQQLYQSPISSPQLHEQPSPQSRSSSTLPYQQHPSPRPLLQQRQHPLPPSLSQQPHPSPQTRPSPIPTPSPRMQTHRRPSAPPQQQQQHHHHHHQQKPPTPLQQSLPLPSPVPHHHPSPVPHHQPSPLQQVSEPSASVPESHEATPEIQLAPIQEPPPPPQQQEIHFVNPLDILQAPPPRPIVMGSVLSSNLRAPDPPAEEDFKHSVAPVESPQKPEAASTDTIMSEPETPVESIKPETPRAAPPLASLPNSELRKSDLPRPEPPKPKLSRPEPPKSEPPRVKTSPHSSVTNSPALSVRSPSLTKRSPAISSKQRPVNTGPIMVAIAEECLDKARSAVHDVAMSLHPERIDEYQKLIATSLSCLEATLQNCRLAPREEARVRLRYAATLQEETENLMEAETALGKGITLCDKHLDLKYCMQYLMLKVLFQRSHKAALKAVDGHISDCETFNHVQWYYAFRLLKSTFYMEMGSGFDAGALENIRAVQNIANTRGDNALSVLASILEGLILLKTLKEGNIERVQTCIAHAAKFQFDPTVKIMQLEILTLLLDFASSLQHQSPDTIAHKLRLLQTKLDECQDWNDVKADFLVPIKKQPTNAKTVSSDTAAIVRAGDDGTPYDYLVMTFMTKVELRSLVFTFSGLANMHKSSAQGRRSTEFWREGVKILETWDSFTFTKPYGPSVSLATAIRQRIWRIEAQAYLNVLLGLMAASHCQWATVKQMLGKLVKVISPTTQPALKLLSVYLTGVYHQGTGNLQGALHIFKDRCFTVPQGSAGVRPGQCEVTLLAGLNRLWIMQHPSCRNDQETQDLIEQLQPHCTDHWNIDLRTAWHNVVAALETDPPQQLVQQKQHIQAAMAGSKITTNILGAAVTLCIMRSRFFENVIGEQALKSARAASKQAQRSGNVLWQSVADGMLAQSYEVQGQRDESRQEWEKATKEAKDAFPESW</sequence>
<feature type="compositionally biased region" description="Low complexity" evidence="8">
    <location>
        <begin position="257"/>
        <end position="281"/>
    </location>
</feature>
<keyword evidence="5" id="KW-0159">Chromosome partition</keyword>
<keyword evidence="10" id="KW-1185">Reference proteome</keyword>
<reference evidence="9 10" key="1">
    <citation type="journal article" date="2014" name="Genome Biol. Evol.">
        <title>Comparative genomics and transcriptomics analyses reveal divergent lifestyle features of nematode endoparasitic fungus Hirsutella minnesotensis.</title>
        <authorList>
            <person name="Lai Y."/>
            <person name="Liu K."/>
            <person name="Zhang X."/>
            <person name="Zhang X."/>
            <person name="Li K."/>
            <person name="Wang N."/>
            <person name="Shu C."/>
            <person name="Wu Y."/>
            <person name="Wang C."/>
            <person name="Bushley K.E."/>
            <person name="Xiang M."/>
            <person name="Liu X."/>
        </authorList>
    </citation>
    <scope>NUCLEOTIDE SEQUENCE [LARGE SCALE GENOMIC DNA]</scope>
    <source>
        <strain evidence="9 10">3608</strain>
    </source>
</reference>
<feature type="region of interest" description="Disordered" evidence="8">
    <location>
        <begin position="128"/>
        <end position="149"/>
    </location>
</feature>
<feature type="compositionally biased region" description="Polar residues" evidence="8">
    <location>
        <begin position="511"/>
        <end position="542"/>
    </location>
</feature>
<keyword evidence="4" id="KW-0498">Mitosis</keyword>
<feature type="compositionally biased region" description="Low complexity" evidence="8">
    <location>
        <begin position="132"/>
        <end position="144"/>
    </location>
</feature>
<evidence type="ECO:0000313" key="9">
    <source>
        <dbReference type="EMBL" id="KJZ74179.1"/>
    </source>
</evidence>
<evidence type="ECO:0000313" key="10">
    <source>
        <dbReference type="Proteomes" id="UP000054481"/>
    </source>
</evidence>
<dbReference type="Pfam" id="PF10345">
    <property type="entry name" value="Cohesin_load"/>
    <property type="match status" value="1"/>
</dbReference>
<feature type="compositionally biased region" description="Basic residues" evidence="8">
    <location>
        <begin position="52"/>
        <end position="66"/>
    </location>
</feature>
<accession>A0A0F8A4U3</accession>
<evidence type="ECO:0008006" key="11">
    <source>
        <dbReference type="Google" id="ProtNLM"/>
    </source>
</evidence>
<feature type="compositionally biased region" description="Low complexity" evidence="8">
    <location>
        <begin position="164"/>
        <end position="175"/>
    </location>
</feature>
<dbReference type="PANTHER" id="PTHR21394">
    <property type="entry name" value="MAU2 CHROMATID COHESION FACTOR HOMOLOG"/>
    <property type="match status" value="1"/>
</dbReference>
<dbReference type="GO" id="GO:0007064">
    <property type="term" value="P:mitotic sister chromatid cohesion"/>
    <property type="evidence" value="ECO:0007669"/>
    <property type="project" value="InterPro"/>
</dbReference>
<dbReference type="EMBL" id="KQ030528">
    <property type="protein sequence ID" value="KJZ74179.1"/>
    <property type="molecule type" value="Genomic_DNA"/>
</dbReference>
<dbReference type="GO" id="GO:0051301">
    <property type="term" value="P:cell division"/>
    <property type="evidence" value="ECO:0007669"/>
    <property type="project" value="UniProtKB-KW"/>
</dbReference>
<feature type="compositionally biased region" description="Low complexity" evidence="8">
    <location>
        <begin position="36"/>
        <end position="51"/>
    </location>
</feature>
<gene>
    <name evidence="9" type="ORF">HIM_06410</name>
</gene>
<feature type="region of interest" description="Disordered" evidence="8">
    <location>
        <begin position="1"/>
        <end position="115"/>
    </location>
</feature>
<feature type="compositionally biased region" description="Pro residues" evidence="8">
    <location>
        <begin position="282"/>
        <end position="296"/>
    </location>
</feature>
<evidence type="ECO:0000256" key="2">
    <source>
        <dbReference type="ARBA" id="ARBA00008585"/>
    </source>
</evidence>
<dbReference type="Proteomes" id="UP000054481">
    <property type="component" value="Unassembled WGS sequence"/>
</dbReference>
<feature type="region of interest" description="Disordered" evidence="8">
    <location>
        <begin position="1145"/>
        <end position="1171"/>
    </location>
</feature>
<comment type="similarity">
    <text evidence="2">Belongs to the SCC4/mau-2 family.</text>
</comment>
<feature type="region of interest" description="Disordered" evidence="8">
    <location>
        <begin position="163"/>
        <end position="542"/>
    </location>
</feature>
<feature type="compositionally biased region" description="Basic and acidic residues" evidence="8">
    <location>
        <begin position="479"/>
        <end position="507"/>
    </location>
</feature>
<dbReference type="InterPro" id="IPR019440">
    <property type="entry name" value="MAU2"/>
</dbReference>
<keyword evidence="3" id="KW-0132">Cell division</keyword>
<proteinExistence type="inferred from homology"/>
<keyword evidence="6" id="KW-0539">Nucleus</keyword>
<evidence type="ECO:0000256" key="6">
    <source>
        <dbReference type="ARBA" id="ARBA00023242"/>
    </source>
</evidence>
<dbReference type="AlphaFoldDB" id="A0A0F8A4U3"/>
<evidence type="ECO:0000256" key="1">
    <source>
        <dbReference type="ARBA" id="ARBA00004123"/>
    </source>
</evidence>
<name>A0A0F8A4U3_9HYPO</name>
<dbReference type="GO" id="GO:0007059">
    <property type="term" value="P:chromosome segregation"/>
    <property type="evidence" value="ECO:0007669"/>
    <property type="project" value="UniProtKB-KW"/>
</dbReference>
<evidence type="ECO:0000256" key="8">
    <source>
        <dbReference type="SAM" id="MobiDB-lite"/>
    </source>
</evidence>
<feature type="compositionally biased region" description="Polar residues" evidence="8">
    <location>
        <begin position="225"/>
        <end position="256"/>
    </location>
</feature>
<dbReference type="GO" id="GO:0005634">
    <property type="term" value="C:nucleus"/>
    <property type="evidence" value="ECO:0007669"/>
    <property type="project" value="UniProtKB-SubCell"/>
</dbReference>
<feature type="compositionally biased region" description="Basic and acidic residues" evidence="8">
    <location>
        <begin position="1147"/>
        <end position="1171"/>
    </location>
</feature>